<evidence type="ECO:0000313" key="1">
    <source>
        <dbReference type="EMBL" id="MBB6106596.1"/>
    </source>
</evidence>
<accession>A0A7W9U5D4</accession>
<reference evidence="1 2" key="1">
    <citation type="submission" date="2020-08" db="EMBL/GenBank/DDBJ databases">
        <title>Above-ground endophytic microbial communities from plants in different locations in the United States.</title>
        <authorList>
            <person name="Frank C."/>
        </authorList>
    </citation>
    <scope>NUCLEOTIDE SEQUENCE [LARGE SCALE GENOMIC DNA]</scope>
    <source>
        <strain evidence="1 2">WP4_2_2</strain>
    </source>
</reference>
<dbReference type="EMBL" id="JACHBW010000029">
    <property type="protein sequence ID" value="MBB6106596.1"/>
    <property type="molecule type" value="Genomic_DNA"/>
</dbReference>
<organism evidence="1 2">
    <name type="scientific">Paraburkholderia bannensis</name>
    <dbReference type="NCBI Taxonomy" id="765414"/>
    <lineage>
        <taxon>Bacteria</taxon>
        <taxon>Pseudomonadati</taxon>
        <taxon>Pseudomonadota</taxon>
        <taxon>Betaproteobacteria</taxon>
        <taxon>Burkholderiales</taxon>
        <taxon>Burkholderiaceae</taxon>
        <taxon>Paraburkholderia</taxon>
    </lineage>
</organism>
<sequence length="135" mass="14657">MQVLPKGLRRPARRRAAAAPAMIDRTYFSQNDDPHAATPGAMERCLRDMLATLVGLAIAHGSPVLADRLKASIRRHGSARLTAAWLKMVEDAASGGLPARGRPRDRHVVPADGARYLRRRGVATVGELVAYWAGR</sequence>
<protein>
    <submittedName>
        <fullName evidence="1">Uncharacterized protein</fullName>
    </submittedName>
</protein>
<gene>
    <name evidence="1" type="ORF">F4827_006472</name>
</gene>
<dbReference type="Proteomes" id="UP000571554">
    <property type="component" value="Unassembled WGS sequence"/>
</dbReference>
<name>A0A7W9U5D4_9BURK</name>
<keyword evidence="2" id="KW-1185">Reference proteome</keyword>
<proteinExistence type="predicted"/>
<dbReference type="AlphaFoldDB" id="A0A7W9U5D4"/>
<dbReference type="RefSeq" id="WP_260175510.1">
    <property type="nucleotide sequence ID" value="NZ_JACHBW010000029.1"/>
</dbReference>
<comment type="caution">
    <text evidence="1">The sequence shown here is derived from an EMBL/GenBank/DDBJ whole genome shotgun (WGS) entry which is preliminary data.</text>
</comment>
<evidence type="ECO:0000313" key="2">
    <source>
        <dbReference type="Proteomes" id="UP000571554"/>
    </source>
</evidence>